<dbReference type="AlphaFoldDB" id="A0ABD2ZP17"/>
<organism evidence="2 3">
    <name type="scientific">Cinchona calisaya</name>
    <dbReference type="NCBI Taxonomy" id="153742"/>
    <lineage>
        <taxon>Eukaryota</taxon>
        <taxon>Viridiplantae</taxon>
        <taxon>Streptophyta</taxon>
        <taxon>Embryophyta</taxon>
        <taxon>Tracheophyta</taxon>
        <taxon>Spermatophyta</taxon>
        <taxon>Magnoliopsida</taxon>
        <taxon>eudicotyledons</taxon>
        <taxon>Gunneridae</taxon>
        <taxon>Pentapetalae</taxon>
        <taxon>asterids</taxon>
        <taxon>lamiids</taxon>
        <taxon>Gentianales</taxon>
        <taxon>Rubiaceae</taxon>
        <taxon>Cinchonoideae</taxon>
        <taxon>Cinchoneae</taxon>
        <taxon>Cinchona</taxon>
    </lineage>
</organism>
<protein>
    <submittedName>
        <fullName evidence="2">Uncharacterized protein</fullName>
    </submittedName>
</protein>
<feature type="transmembrane region" description="Helical" evidence="1">
    <location>
        <begin position="100"/>
        <end position="123"/>
    </location>
</feature>
<evidence type="ECO:0000313" key="3">
    <source>
        <dbReference type="Proteomes" id="UP001630127"/>
    </source>
</evidence>
<gene>
    <name evidence="2" type="ORF">ACH5RR_018239</name>
</gene>
<dbReference type="EMBL" id="JBJUIK010000008">
    <property type="protein sequence ID" value="KAL3520090.1"/>
    <property type="molecule type" value="Genomic_DNA"/>
</dbReference>
<accession>A0ABD2ZP17</accession>
<keyword evidence="1" id="KW-1133">Transmembrane helix</keyword>
<evidence type="ECO:0000313" key="2">
    <source>
        <dbReference type="EMBL" id="KAL3520090.1"/>
    </source>
</evidence>
<comment type="caution">
    <text evidence="2">The sequence shown here is derived from an EMBL/GenBank/DDBJ whole genome shotgun (WGS) entry which is preliminary data.</text>
</comment>
<name>A0ABD2ZP17_9GENT</name>
<keyword evidence="1" id="KW-0812">Transmembrane</keyword>
<proteinExistence type="predicted"/>
<feature type="transmembrane region" description="Helical" evidence="1">
    <location>
        <begin position="153"/>
        <end position="173"/>
    </location>
</feature>
<keyword evidence="3" id="KW-1185">Reference proteome</keyword>
<dbReference type="Proteomes" id="UP001630127">
    <property type="component" value="Unassembled WGS sequence"/>
</dbReference>
<evidence type="ECO:0000256" key="1">
    <source>
        <dbReference type="SAM" id="Phobius"/>
    </source>
</evidence>
<reference evidence="2 3" key="1">
    <citation type="submission" date="2024-11" db="EMBL/GenBank/DDBJ databases">
        <title>A near-complete genome assembly of Cinchona calisaya.</title>
        <authorList>
            <person name="Lian D.C."/>
            <person name="Zhao X.W."/>
            <person name="Wei L."/>
        </authorList>
    </citation>
    <scope>NUCLEOTIDE SEQUENCE [LARGE SCALE GENOMIC DNA]</scope>
    <source>
        <tissue evidence="2">Nenye</tissue>
    </source>
</reference>
<sequence>MLIYRKKFVFLIVCSGSSSRVTERFVENYIHRTTIFHIDLIHVVVSNNNANYYGINIWRTRLHVTFKSGSTCYDIYFPTILPHPDEEEFLHGFTSQLVLYPIWAASVIFVSSTLPLILVILFLPVPSGSCNHIELVWYSSFDSSLNLFRQISALLYFVAVGAMEQPISLLIPFSR</sequence>
<keyword evidence="1" id="KW-0472">Membrane</keyword>